<gene>
    <name evidence="2" type="ORF">AQI95_40500</name>
</gene>
<sequence length="219" mass="23171">MHTVDLTSRLVALGHELAVAAETDRDEALGLARRLTAGLSPEARLVLRSALAEADASPGNHRPAVHGSGRPTGPGAVLSILPTFQEPGQDRSTCRSESDRPESDRPVSRLTERGDPGAGRPEVWQVPRNDPPDALIRVRFADAVALERAGAAFGAGSGPGLAETWSDLETLTLQISGDAGLETLRVVLAVLDTAAITAEWLTVHTHELDDVFAAFTRLP</sequence>
<dbReference type="AlphaFoldDB" id="A0A101NTM9"/>
<keyword evidence="3" id="KW-1185">Reference proteome</keyword>
<dbReference type="Proteomes" id="UP000053127">
    <property type="component" value="Unassembled WGS sequence"/>
</dbReference>
<evidence type="ECO:0000313" key="3">
    <source>
        <dbReference type="Proteomes" id="UP000053127"/>
    </source>
</evidence>
<feature type="region of interest" description="Disordered" evidence="1">
    <location>
        <begin position="54"/>
        <end position="123"/>
    </location>
</feature>
<organism evidence="2 3">
    <name type="scientific">Streptomyces yokosukanensis</name>
    <dbReference type="NCBI Taxonomy" id="67386"/>
    <lineage>
        <taxon>Bacteria</taxon>
        <taxon>Bacillati</taxon>
        <taxon>Actinomycetota</taxon>
        <taxon>Actinomycetes</taxon>
        <taxon>Kitasatosporales</taxon>
        <taxon>Streptomycetaceae</taxon>
        <taxon>Streptomyces</taxon>
    </lineage>
</organism>
<name>A0A101NTM9_9ACTN</name>
<dbReference type="STRING" id="67386.AQI95_40500"/>
<evidence type="ECO:0000313" key="2">
    <source>
        <dbReference type="EMBL" id="KUM99174.1"/>
    </source>
</evidence>
<reference evidence="2 3" key="1">
    <citation type="submission" date="2015-10" db="EMBL/GenBank/DDBJ databases">
        <title>Draft genome sequence of Streptomyces yokosukanensis DSM 40224, type strain for the species Streptomyces yokosukanensis.</title>
        <authorList>
            <person name="Ruckert C."/>
            <person name="Winkler A."/>
            <person name="Kalinowski J."/>
            <person name="Kampfer P."/>
            <person name="Glaeser S."/>
        </authorList>
    </citation>
    <scope>NUCLEOTIDE SEQUENCE [LARGE SCALE GENOMIC DNA]</scope>
    <source>
        <strain evidence="2 3">DSM 40224</strain>
    </source>
</reference>
<evidence type="ECO:0000256" key="1">
    <source>
        <dbReference type="SAM" id="MobiDB-lite"/>
    </source>
</evidence>
<proteinExistence type="predicted"/>
<protein>
    <submittedName>
        <fullName evidence="2">Uncharacterized protein</fullName>
    </submittedName>
</protein>
<comment type="caution">
    <text evidence="2">The sequence shown here is derived from an EMBL/GenBank/DDBJ whole genome shotgun (WGS) entry which is preliminary data.</text>
</comment>
<dbReference type="EMBL" id="LMWN01000067">
    <property type="protein sequence ID" value="KUM99174.1"/>
    <property type="molecule type" value="Genomic_DNA"/>
</dbReference>
<feature type="compositionally biased region" description="Basic and acidic residues" evidence="1">
    <location>
        <begin position="88"/>
        <end position="115"/>
    </location>
</feature>
<accession>A0A101NTM9</accession>